<keyword evidence="5" id="KW-1185">Reference proteome</keyword>
<gene>
    <name evidence="4" type="ORF">DXN04_11045</name>
</gene>
<keyword evidence="1" id="KW-0547">Nucleotide-binding</keyword>
<evidence type="ECO:0000256" key="1">
    <source>
        <dbReference type="ARBA" id="ARBA00022741"/>
    </source>
</evidence>
<protein>
    <submittedName>
        <fullName evidence="4">Long-chain fatty acid--CoA ligase</fullName>
    </submittedName>
</protein>
<dbReference type="RefSeq" id="WP_116853427.1">
    <property type="nucleotide sequence ID" value="NZ_QTJV01000003.1"/>
</dbReference>
<comment type="caution">
    <text evidence="4">The sequence shown here is derived from an EMBL/GenBank/DDBJ whole genome shotgun (WGS) entry which is preliminary data.</text>
</comment>
<dbReference type="Proteomes" id="UP000261174">
    <property type="component" value="Unassembled WGS sequence"/>
</dbReference>
<organism evidence="4 5">
    <name type="scientific">Chitinophaga silvisoli</name>
    <dbReference type="NCBI Taxonomy" id="2291814"/>
    <lineage>
        <taxon>Bacteria</taxon>
        <taxon>Pseudomonadati</taxon>
        <taxon>Bacteroidota</taxon>
        <taxon>Chitinophagia</taxon>
        <taxon>Chitinophagales</taxon>
        <taxon>Chitinophagaceae</taxon>
        <taxon>Chitinophaga</taxon>
    </lineage>
</organism>
<dbReference type="AlphaFoldDB" id="A0A3E1P3M4"/>
<dbReference type="Pfam" id="PF00501">
    <property type="entry name" value="AMP-binding"/>
    <property type="match status" value="1"/>
</dbReference>
<sequence>MTDQPRRLFDIIAYQLAHFPKADMLVGKENNVWKKYSTQDVADLTLRFSAGLLKLGIGKTDRSPEAVDKIAILSPNRPEWLITDLACQQAGAVLAPIYPTLSDHDLEYILNDAAASLLFVSDKDLYDKVSAIRSKLPHLREVFTFNQVPGTRHWLEIPAMADEADFPKIAAIRDSIDPAQLATVIYTSGTTGTPKGVMLTHENIMSNVHACTPCLPVNSSAKALSFLPLNHIFERTVSYVYLTAGVPIYYAESLETIADNLREVKPSIFTTVPRLLEKVYERIMGKGLELKGIKRALFFWAVDLGKKFDINKDQNWWYKVQLAMANKLVFSKWREALGGNIDVIVVGSAACQVRLLKIFTAAKIPILEGYGLTETSPVISVNRTEEKDRMFGTVGPLINNVEVKIAEDGEILVKGPNVTIGYYKRPDLTAEAIKDGWFHTGDIGVLVNNKYLKITDRKKELFKTSGGKFVAPQPIENKFKESIFIEQMMVVGEDRKFTGALIVPSFPQLERWAHKKGIQLSDHEALCRLPEVQTLYQQIVEKYNAYFSHIEQVKKFELLPAEWTIAKGELSGTLKVKRKVIAQKYADQIEKIYN</sequence>
<feature type="domain" description="AMP-dependent synthetase/ligase" evidence="3">
    <location>
        <begin position="15"/>
        <end position="423"/>
    </location>
</feature>
<reference evidence="4 5" key="1">
    <citation type="submission" date="2018-08" db="EMBL/GenBank/DDBJ databases">
        <title>Chitinophaga sp. K20C18050901, a novel bacterium isolated from forest soil.</title>
        <authorList>
            <person name="Wang C."/>
        </authorList>
    </citation>
    <scope>NUCLEOTIDE SEQUENCE [LARGE SCALE GENOMIC DNA]</scope>
    <source>
        <strain evidence="4 5">K20C18050901</strain>
    </source>
</reference>
<proteinExistence type="predicted"/>
<dbReference type="Gene3D" id="3.40.50.12780">
    <property type="entry name" value="N-terminal domain of ligase-like"/>
    <property type="match status" value="1"/>
</dbReference>
<dbReference type="GO" id="GO:0004467">
    <property type="term" value="F:long-chain fatty acid-CoA ligase activity"/>
    <property type="evidence" value="ECO:0007669"/>
    <property type="project" value="TreeGrafter"/>
</dbReference>
<dbReference type="OrthoDB" id="9778383at2"/>
<dbReference type="PANTHER" id="PTHR43272">
    <property type="entry name" value="LONG-CHAIN-FATTY-ACID--COA LIGASE"/>
    <property type="match status" value="1"/>
</dbReference>
<keyword evidence="2" id="KW-0067">ATP-binding</keyword>
<dbReference type="PANTHER" id="PTHR43272:SF33">
    <property type="entry name" value="AMP-BINDING DOMAIN-CONTAINING PROTEIN-RELATED"/>
    <property type="match status" value="1"/>
</dbReference>
<dbReference type="SUPFAM" id="SSF56801">
    <property type="entry name" value="Acetyl-CoA synthetase-like"/>
    <property type="match status" value="1"/>
</dbReference>
<dbReference type="GO" id="GO:0016020">
    <property type="term" value="C:membrane"/>
    <property type="evidence" value="ECO:0007669"/>
    <property type="project" value="TreeGrafter"/>
</dbReference>
<keyword evidence="4" id="KW-0436">Ligase</keyword>
<dbReference type="PROSITE" id="PS00455">
    <property type="entry name" value="AMP_BINDING"/>
    <property type="match status" value="1"/>
</dbReference>
<dbReference type="InterPro" id="IPR042099">
    <property type="entry name" value="ANL_N_sf"/>
</dbReference>
<evidence type="ECO:0000256" key="2">
    <source>
        <dbReference type="ARBA" id="ARBA00022840"/>
    </source>
</evidence>
<dbReference type="InterPro" id="IPR000873">
    <property type="entry name" value="AMP-dep_synth/lig_dom"/>
</dbReference>
<evidence type="ECO:0000313" key="5">
    <source>
        <dbReference type="Proteomes" id="UP000261174"/>
    </source>
</evidence>
<dbReference type="Pfam" id="PF23562">
    <property type="entry name" value="AMP-binding_C_3"/>
    <property type="match status" value="1"/>
</dbReference>
<name>A0A3E1P3M4_9BACT</name>
<dbReference type="GO" id="GO:0005524">
    <property type="term" value="F:ATP binding"/>
    <property type="evidence" value="ECO:0007669"/>
    <property type="project" value="UniProtKB-KW"/>
</dbReference>
<evidence type="ECO:0000313" key="4">
    <source>
        <dbReference type="EMBL" id="RFM34771.1"/>
    </source>
</evidence>
<evidence type="ECO:0000259" key="3">
    <source>
        <dbReference type="Pfam" id="PF00501"/>
    </source>
</evidence>
<dbReference type="CDD" id="cd05907">
    <property type="entry name" value="VL_LC_FACS_like"/>
    <property type="match status" value="1"/>
</dbReference>
<dbReference type="InterPro" id="IPR020845">
    <property type="entry name" value="AMP-binding_CS"/>
</dbReference>
<dbReference type="EMBL" id="QTJV01000003">
    <property type="protein sequence ID" value="RFM34771.1"/>
    <property type="molecule type" value="Genomic_DNA"/>
</dbReference>
<accession>A0A3E1P3M4</accession>